<evidence type="ECO:0000256" key="1">
    <source>
        <dbReference type="ARBA" id="ARBA00004496"/>
    </source>
</evidence>
<keyword evidence="9" id="KW-1185">Reference proteome</keyword>
<feature type="region of interest" description="Disordered" evidence="6">
    <location>
        <begin position="191"/>
        <end position="246"/>
    </location>
</feature>
<dbReference type="InterPro" id="IPR006636">
    <property type="entry name" value="STI1_HS-bd"/>
</dbReference>
<dbReference type="PANTHER" id="PTHR22904">
    <property type="entry name" value="TPR REPEAT CONTAINING PROTEIN"/>
    <property type="match status" value="1"/>
</dbReference>
<dbReference type="InterPro" id="IPR019734">
    <property type="entry name" value="TPR_rpt"/>
</dbReference>
<feature type="repeat" description="TPR" evidence="5">
    <location>
        <begin position="2"/>
        <end position="35"/>
    </location>
</feature>
<evidence type="ECO:0000313" key="9">
    <source>
        <dbReference type="Proteomes" id="UP001492380"/>
    </source>
</evidence>
<dbReference type="InterPro" id="IPR013105">
    <property type="entry name" value="TPR_2"/>
</dbReference>
<dbReference type="Gene3D" id="1.25.40.10">
    <property type="entry name" value="Tetratricopeptide repeat domain"/>
    <property type="match status" value="3"/>
</dbReference>
<feature type="repeat" description="TPR" evidence="5">
    <location>
        <begin position="321"/>
        <end position="354"/>
    </location>
</feature>
<feature type="compositionally biased region" description="Basic and acidic residues" evidence="6">
    <location>
        <begin position="237"/>
        <end position="246"/>
    </location>
</feature>
<evidence type="ECO:0000259" key="7">
    <source>
        <dbReference type="SMART" id="SM00727"/>
    </source>
</evidence>
<feature type="compositionally biased region" description="Acidic residues" evidence="6">
    <location>
        <begin position="226"/>
        <end position="236"/>
    </location>
</feature>
<comment type="caution">
    <text evidence="8">The sequence shown here is derived from an EMBL/GenBank/DDBJ whole genome shotgun (WGS) entry which is preliminary data.</text>
</comment>
<dbReference type="Pfam" id="PF17830">
    <property type="entry name" value="STI1-HOP_DP"/>
    <property type="match status" value="2"/>
</dbReference>
<evidence type="ECO:0000256" key="5">
    <source>
        <dbReference type="PROSITE-ProRule" id="PRU00339"/>
    </source>
</evidence>
<evidence type="ECO:0000313" key="8">
    <source>
        <dbReference type="EMBL" id="KAK8240220.1"/>
    </source>
</evidence>
<name>A0ABR1YVK0_9PEZI</name>
<dbReference type="Gene3D" id="1.10.260.100">
    <property type="match status" value="2"/>
</dbReference>
<accession>A0ABR1YVK0</accession>
<comment type="subcellular location">
    <subcellularLocation>
        <location evidence="1">Cytoplasm</location>
    </subcellularLocation>
</comment>
<organism evidence="8 9">
    <name type="scientific">Phyllosticta capitalensis</name>
    <dbReference type="NCBI Taxonomy" id="121624"/>
    <lineage>
        <taxon>Eukaryota</taxon>
        <taxon>Fungi</taxon>
        <taxon>Dikarya</taxon>
        <taxon>Ascomycota</taxon>
        <taxon>Pezizomycotina</taxon>
        <taxon>Dothideomycetes</taxon>
        <taxon>Dothideomycetes incertae sedis</taxon>
        <taxon>Botryosphaeriales</taxon>
        <taxon>Phyllostictaceae</taxon>
        <taxon>Phyllosticta</taxon>
    </lineage>
</organism>
<evidence type="ECO:0000256" key="2">
    <source>
        <dbReference type="ARBA" id="ARBA00022490"/>
    </source>
</evidence>
<dbReference type="PANTHER" id="PTHR22904:SF523">
    <property type="entry name" value="STRESS-INDUCED-PHOSPHOPROTEIN 1"/>
    <property type="match status" value="1"/>
</dbReference>
<reference evidence="8 9" key="1">
    <citation type="submission" date="2024-04" db="EMBL/GenBank/DDBJ databases">
        <title>Phyllosticta paracitricarpa is synonymous to the EU quarantine fungus P. citricarpa based on phylogenomic analyses.</title>
        <authorList>
            <consortium name="Lawrence Berkeley National Laboratory"/>
            <person name="Van Ingen-Buijs V.A."/>
            <person name="Van Westerhoven A.C."/>
            <person name="Haridas S."/>
            <person name="Skiadas P."/>
            <person name="Martin F."/>
            <person name="Groenewald J.Z."/>
            <person name="Crous P.W."/>
            <person name="Seidl M.F."/>
        </authorList>
    </citation>
    <scope>NUCLEOTIDE SEQUENCE [LARGE SCALE GENOMIC DNA]</scope>
    <source>
        <strain evidence="8 9">CBS 123374</strain>
    </source>
</reference>
<dbReference type="SMART" id="SM00028">
    <property type="entry name" value="TPR"/>
    <property type="match status" value="9"/>
</dbReference>
<dbReference type="InterPro" id="IPR041243">
    <property type="entry name" value="STI1/HOP_DP"/>
</dbReference>
<keyword evidence="3" id="KW-0677">Repeat</keyword>
<protein>
    <recommendedName>
        <fullName evidence="7">STI1 domain-containing protein</fullName>
    </recommendedName>
</protein>
<dbReference type="SMART" id="SM00727">
    <property type="entry name" value="STI1"/>
    <property type="match status" value="2"/>
</dbReference>
<keyword evidence="2" id="KW-0963">Cytoplasm</keyword>
<feature type="repeat" description="TPR" evidence="5">
    <location>
        <begin position="70"/>
        <end position="103"/>
    </location>
</feature>
<dbReference type="PROSITE" id="PS50005">
    <property type="entry name" value="TPR"/>
    <property type="match status" value="3"/>
</dbReference>
<dbReference type="Pfam" id="PF13432">
    <property type="entry name" value="TPR_16"/>
    <property type="match status" value="1"/>
</dbReference>
<dbReference type="Proteomes" id="UP001492380">
    <property type="component" value="Unassembled WGS sequence"/>
</dbReference>
<evidence type="ECO:0000256" key="4">
    <source>
        <dbReference type="ARBA" id="ARBA00022803"/>
    </source>
</evidence>
<proteinExistence type="predicted"/>
<dbReference type="Pfam" id="PF13424">
    <property type="entry name" value="TPR_12"/>
    <property type="match status" value="1"/>
</dbReference>
<dbReference type="Pfam" id="PF07719">
    <property type="entry name" value="TPR_2"/>
    <property type="match status" value="2"/>
</dbReference>
<evidence type="ECO:0000256" key="6">
    <source>
        <dbReference type="SAM" id="MobiDB-lite"/>
    </source>
</evidence>
<dbReference type="InterPro" id="IPR011990">
    <property type="entry name" value="TPR-like_helical_dom_sf"/>
</dbReference>
<evidence type="ECO:0000256" key="3">
    <source>
        <dbReference type="ARBA" id="ARBA00022737"/>
    </source>
</evidence>
<sequence>MADALKAEGNKLFAEKKFPEAIDKFTQAIELDPQNHVLYSNRSGCFASMKDFEHAYQDAEKTTQLKPDWAKGWSRKGSALHGKGDLVNAVEAFEEALKLEPTNAQAKSGLDAVKRAIENEDPSGGLGNMFNDPQLFQKLAANPKTSSLLADQEFMEKLQRIKQNPQSVGAEMRDPRFLQVMSVLLGIDMSFGQPPEGAQEVHRQEQEEDVPMPDAKPAQPKKEPEPEPEPEPEDEEAKAKKEAKAKADAIKAEGTQFYKKRQFDEAIAKYNEAWETYQDITYLTNLGAAKFEKGDYDGCIETCKKAVEHGREVFADFKLIAKALGRIGTAYEKKGDLANAIEFYNRSLTEHRTPDILTKMRAAEKAKIKSEKEAYVDPQKAEEARELGNQKFKEADWPAAVAAYTEMIKRAPEDARGYSNRAACYIKLLAFPTAVQDCDEAIKRDPKFVRAYLRKAQALFAMREYNKCLDVCAEAAEHDEGGKNAREIDQQQQKALQAQFSAREGETEEQTMERIQRDPDIVAILQDPVMQSILQQAKSDPAALQEHMKNPQVKINVQKLIAAGVIRMGR</sequence>
<dbReference type="SUPFAM" id="SSF48452">
    <property type="entry name" value="TPR-like"/>
    <property type="match status" value="2"/>
</dbReference>
<feature type="domain" description="STI1" evidence="7">
    <location>
        <begin position="132"/>
        <end position="171"/>
    </location>
</feature>
<dbReference type="EMBL" id="JBBWRZ010000003">
    <property type="protein sequence ID" value="KAK8240220.1"/>
    <property type="molecule type" value="Genomic_DNA"/>
</dbReference>
<keyword evidence="4 5" id="KW-0802">TPR repeat</keyword>
<feature type="domain" description="STI1" evidence="7">
    <location>
        <begin position="518"/>
        <end position="557"/>
    </location>
</feature>
<gene>
    <name evidence="8" type="ORF">HDK90DRAFT_176674</name>
</gene>